<dbReference type="InterPro" id="IPR003444">
    <property type="entry name" value="MraZ"/>
</dbReference>
<dbReference type="PATRIC" id="fig|1618677.3.peg.402"/>
<dbReference type="GO" id="GO:0005737">
    <property type="term" value="C:cytoplasm"/>
    <property type="evidence" value="ECO:0007669"/>
    <property type="project" value="UniProtKB-UniRule"/>
</dbReference>
<evidence type="ECO:0000256" key="2">
    <source>
        <dbReference type="ARBA" id="ARBA00022490"/>
    </source>
</evidence>
<dbReference type="InterPro" id="IPR038619">
    <property type="entry name" value="MraZ_sf"/>
</dbReference>
<comment type="subunit">
    <text evidence="7">Forms oligomers.</text>
</comment>
<keyword evidence="4 7" id="KW-0805">Transcription regulation</keyword>
<evidence type="ECO:0000259" key="8">
    <source>
        <dbReference type="PROSITE" id="PS51740"/>
    </source>
</evidence>
<evidence type="ECO:0000256" key="6">
    <source>
        <dbReference type="ARBA" id="ARBA00023163"/>
    </source>
</evidence>
<dbReference type="GO" id="GO:0003700">
    <property type="term" value="F:DNA-binding transcription factor activity"/>
    <property type="evidence" value="ECO:0007669"/>
    <property type="project" value="UniProtKB-UniRule"/>
</dbReference>
<keyword evidence="6 7" id="KW-0804">Transcription</keyword>
<dbReference type="GO" id="GO:0009295">
    <property type="term" value="C:nucleoid"/>
    <property type="evidence" value="ECO:0007669"/>
    <property type="project" value="UniProtKB-SubCell"/>
</dbReference>
<dbReference type="InterPro" id="IPR007159">
    <property type="entry name" value="SpoVT-AbrB_dom"/>
</dbReference>
<dbReference type="InterPro" id="IPR035642">
    <property type="entry name" value="MraZ_N"/>
</dbReference>
<evidence type="ECO:0000313" key="10">
    <source>
        <dbReference type="Proteomes" id="UP000034516"/>
    </source>
</evidence>
<reference evidence="9 10" key="1">
    <citation type="journal article" date="2015" name="Nature">
        <title>rRNA introns, odd ribosomes, and small enigmatic genomes across a large radiation of phyla.</title>
        <authorList>
            <person name="Brown C.T."/>
            <person name="Hug L.A."/>
            <person name="Thomas B.C."/>
            <person name="Sharon I."/>
            <person name="Castelle C.J."/>
            <person name="Singh A."/>
            <person name="Wilkins M.J."/>
            <person name="Williams K.H."/>
            <person name="Banfield J.F."/>
        </authorList>
    </citation>
    <scope>NUCLEOTIDE SEQUENCE [LARGE SCALE GENOMIC DNA]</scope>
</reference>
<comment type="caution">
    <text evidence="9">The sequence shown here is derived from an EMBL/GenBank/DDBJ whole genome shotgun (WGS) entry which is preliminary data.</text>
</comment>
<dbReference type="PROSITE" id="PS51740">
    <property type="entry name" value="SPOVT_ABRB"/>
    <property type="match status" value="2"/>
</dbReference>
<dbReference type="GO" id="GO:2000143">
    <property type="term" value="P:negative regulation of DNA-templated transcription initiation"/>
    <property type="evidence" value="ECO:0007669"/>
    <property type="project" value="TreeGrafter"/>
</dbReference>
<accession>A0A0G0Z010</accession>
<sequence>MFLGEYSHNIDAKNRLAIPAKFRAGLKDGAVITRGLDNCLFLFTKSEWQSLAGKISQLPLSQANARSFSRMMLMGAMEVELDKLGRILIPDYLKKFAELDKKVVVGGVLNRIEIWDENKWRTYKNKAEENVEDVAEGMRELGI</sequence>
<dbReference type="HAMAP" id="MF_01008">
    <property type="entry name" value="MraZ"/>
    <property type="match status" value="1"/>
</dbReference>
<gene>
    <name evidence="7" type="primary">mraZ</name>
    <name evidence="9" type="ORF">UV02_C0020G0023</name>
</gene>
<dbReference type="NCBIfam" id="TIGR00242">
    <property type="entry name" value="division/cell wall cluster transcriptional repressor MraZ"/>
    <property type="match status" value="1"/>
</dbReference>
<dbReference type="InterPro" id="IPR020603">
    <property type="entry name" value="MraZ_dom"/>
</dbReference>
<dbReference type="Gene3D" id="3.40.1550.20">
    <property type="entry name" value="Transcriptional regulator MraZ domain"/>
    <property type="match status" value="1"/>
</dbReference>
<dbReference type="FunFam" id="3.40.1550.20:FF:000002">
    <property type="entry name" value="Transcriptional regulator MraZ"/>
    <property type="match status" value="1"/>
</dbReference>
<feature type="domain" description="SpoVT-AbrB" evidence="8">
    <location>
        <begin position="5"/>
        <end position="47"/>
    </location>
</feature>
<evidence type="ECO:0000256" key="5">
    <source>
        <dbReference type="ARBA" id="ARBA00023125"/>
    </source>
</evidence>
<dbReference type="Pfam" id="PF02381">
    <property type="entry name" value="MraZ"/>
    <property type="match status" value="2"/>
</dbReference>
<feature type="domain" description="SpoVT-AbrB" evidence="8">
    <location>
        <begin position="76"/>
        <end position="119"/>
    </location>
</feature>
<comment type="similarity">
    <text evidence="7">Belongs to the MraZ family.</text>
</comment>
<evidence type="ECO:0000256" key="3">
    <source>
        <dbReference type="ARBA" id="ARBA00022737"/>
    </source>
</evidence>
<comment type="subcellular location">
    <subcellularLocation>
        <location evidence="7">Cytoplasm</location>
        <location evidence="7">Nucleoid</location>
    </subcellularLocation>
</comment>
<dbReference type="GO" id="GO:0000976">
    <property type="term" value="F:transcription cis-regulatory region binding"/>
    <property type="evidence" value="ECO:0007669"/>
    <property type="project" value="TreeGrafter"/>
</dbReference>
<dbReference type="CDD" id="cd16321">
    <property type="entry name" value="MraZ_C"/>
    <property type="match status" value="1"/>
</dbReference>
<name>A0A0G0Z010_9BACT</name>
<evidence type="ECO:0000256" key="4">
    <source>
        <dbReference type="ARBA" id="ARBA00023015"/>
    </source>
</evidence>
<dbReference type="PANTHER" id="PTHR34701">
    <property type="entry name" value="TRANSCRIPTIONAL REGULATOR MRAZ"/>
    <property type="match status" value="1"/>
</dbReference>
<dbReference type="CDD" id="cd16320">
    <property type="entry name" value="MraZ_N"/>
    <property type="match status" value="1"/>
</dbReference>
<organism evidence="9 10">
    <name type="scientific">Candidatus Kuenenbacteria bacterium GW2011_GWA2_42_15</name>
    <dbReference type="NCBI Taxonomy" id="1618677"/>
    <lineage>
        <taxon>Bacteria</taxon>
        <taxon>Candidatus Kueneniibacteriota</taxon>
    </lineage>
</organism>
<evidence type="ECO:0000256" key="7">
    <source>
        <dbReference type="HAMAP-Rule" id="MF_01008"/>
    </source>
</evidence>
<dbReference type="InterPro" id="IPR035644">
    <property type="entry name" value="MraZ_C"/>
</dbReference>
<keyword evidence="2 7" id="KW-0963">Cytoplasm</keyword>
<dbReference type="EMBL" id="LCCW01000020">
    <property type="protein sequence ID" value="KKS42112.1"/>
    <property type="molecule type" value="Genomic_DNA"/>
</dbReference>
<proteinExistence type="inferred from homology"/>
<dbReference type="PANTHER" id="PTHR34701:SF1">
    <property type="entry name" value="TRANSCRIPTIONAL REGULATOR MRAZ"/>
    <property type="match status" value="1"/>
</dbReference>
<evidence type="ECO:0000313" key="9">
    <source>
        <dbReference type="EMBL" id="KKS42112.1"/>
    </source>
</evidence>
<dbReference type="InterPro" id="IPR037914">
    <property type="entry name" value="SpoVT-AbrB_sf"/>
</dbReference>
<dbReference type="SUPFAM" id="SSF89447">
    <property type="entry name" value="AbrB/MazE/MraZ-like"/>
    <property type="match status" value="1"/>
</dbReference>
<dbReference type="AlphaFoldDB" id="A0A0G0Z010"/>
<evidence type="ECO:0000256" key="1">
    <source>
        <dbReference type="ARBA" id="ARBA00013860"/>
    </source>
</evidence>
<dbReference type="Proteomes" id="UP000034516">
    <property type="component" value="Unassembled WGS sequence"/>
</dbReference>
<keyword evidence="5 7" id="KW-0238">DNA-binding</keyword>
<keyword evidence="3" id="KW-0677">Repeat</keyword>
<protein>
    <recommendedName>
        <fullName evidence="1 7">Transcriptional regulator MraZ</fullName>
    </recommendedName>
</protein>